<dbReference type="Proteomes" id="UP000324252">
    <property type="component" value="Unassembled WGS sequence"/>
</dbReference>
<protein>
    <recommendedName>
        <fullName evidence="3">DNA-directed DNA polymerase</fullName>
        <ecNumber evidence="3">2.7.7.7</ecNumber>
    </recommendedName>
</protein>
<sequence length="578" mass="62584">MPVAGLDSTRAASYQEHIVNKAGCPMPGKRVLSLWFPRLGAERLLRVLRVPDGSVPFAVLRDTGQMQVIASLNEAGSRAGLRVGQPMRDAMAMCPDLMTRLQNLQAEAAFLTTLRRWATRFSPWVALQGADALMLDITGCAHLFGGEEALIARIGDDCARHGLSVRCGIADTPGAAWALARFAGGAVSHNRSGDAIDQEARATRARAVRRRTWERGGAAPVQGAARAPGHRIAAPGQTRSALEPLPVAALRLEPEMVEKLGRLGLRRIGDLAGQPRAALARRFGVGLVRRLDQALGAEPEPIGPVRQDTALATRLTLPEPIGLEADVLAALDRLVPRLCAMLRDRGLGARAVRLQAYRADGTMAALSVGLARPAQEPERIRPLLAMKLGELDAGFGIDMLRLEAVQAEPVHATAHTGHAGAALAARGRMEQANALDDLIGRMGARIGLEAITRRHPGESHIPEKGAQVLAAAWSAPHDGPWPEPPAPRPLLMWRPEPVQAPDRPHLPGSFRWRRQDFRVAHARGPERIAPEWWLDDPEWRSGTRDYWVVTTDRGARLWLFFAHGAALSAGWFCQGSFG</sequence>
<accession>A0A1H0G969</accession>
<dbReference type="InterPro" id="IPR043128">
    <property type="entry name" value="Rev_trsase/Diguanyl_cyclase"/>
</dbReference>
<feature type="domain" description="DNA polymerase Y-family little finger" evidence="9">
    <location>
        <begin position="315"/>
        <end position="392"/>
    </location>
</feature>
<comment type="catalytic activity">
    <reaction evidence="6">
        <text>DNA(n) + a 2'-deoxyribonucleoside 5'-triphosphate = DNA(n+1) + diphosphate</text>
        <dbReference type="Rhea" id="RHEA:22508"/>
        <dbReference type="Rhea" id="RHEA-COMP:17339"/>
        <dbReference type="Rhea" id="RHEA-COMP:17340"/>
        <dbReference type="ChEBI" id="CHEBI:33019"/>
        <dbReference type="ChEBI" id="CHEBI:61560"/>
        <dbReference type="ChEBI" id="CHEBI:173112"/>
        <dbReference type="EC" id="2.7.7.7"/>
    </reaction>
</comment>
<evidence type="ECO:0000256" key="5">
    <source>
        <dbReference type="ARBA" id="ARBA00025589"/>
    </source>
</evidence>
<comment type="function">
    <text evidence="5">Poorly processive, error-prone DNA polymerase involved in untargeted mutagenesis. Copies undamaged DNA at stalled replication forks, which arise in vivo from mismatched or misaligned primer ends. These misaligned primers can be extended by PolIV. Exhibits no 3'-5' exonuclease (proofreading) activity. May be involved in translesional synthesis, in conjunction with the beta clamp from PolIII.</text>
</comment>
<evidence type="ECO:0000256" key="6">
    <source>
        <dbReference type="ARBA" id="ARBA00049244"/>
    </source>
</evidence>
<feature type="region of interest" description="Disordered" evidence="7">
    <location>
        <begin position="209"/>
        <end position="230"/>
    </location>
</feature>
<evidence type="ECO:0000259" key="8">
    <source>
        <dbReference type="Pfam" id="PF00817"/>
    </source>
</evidence>
<comment type="subunit">
    <text evidence="2">Monomer.</text>
</comment>
<name>A0A1H0G969_9RHOB</name>
<dbReference type="Pfam" id="PF11799">
    <property type="entry name" value="IMS_C"/>
    <property type="match status" value="1"/>
</dbReference>
<dbReference type="GO" id="GO:0006281">
    <property type="term" value="P:DNA repair"/>
    <property type="evidence" value="ECO:0007669"/>
    <property type="project" value="InterPro"/>
</dbReference>
<dbReference type="Gene3D" id="3.30.70.270">
    <property type="match status" value="1"/>
</dbReference>
<dbReference type="EC" id="2.7.7.7" evidence="3"/>
<dbReference type="GO" id="GO:0003684">
    <property type="term" value="F:damaged DNA binding"/>
    <property type="evidence" value="ECO:0007669"/>
    <property type="project" value="InterPro"/>
</dbReference>
<evidence type="ECO:0000313" key="11">
    <source>
        <dbReference type="Proteomes" id="UP000324252"/>
    </source>
</evidence>
<dbReference type="PANTHER" id="PTHR35369:SF2">
    <property type="entry name" value="BLR3025 PROTEIN"/>
    <property type="match status" value="1"/>
</dbReference>
<dbReference type="SUPFAM" id="SSF56672">
    <property type="entry name" value="DNA/RNA polymerases"/>
    <property type="match status" value="1"/>
</dbReference>
<dbReference type="Gene3D" id="3.40.1170.60">
    <property type="match status" value="1"/>
</dbReference>
<evidence type="ECO:0000259" key="9">
    <source>
        <dbReference type="Pfam" id="PF11799"/>
    </source>
</evidence>
<dbReference type="InterPro" id="IPR001126">
    <property type="entry name" value="UmuC"/>
</dbReference>
<comment type="similarity">
    <text evidence="1">Belongs to the DNA polymerase type-Y family.</text>
</comment>
<dbReference type="EMBL" id="FQZZ01000002">
    <property type="protein sequence ID" value="SHJ86153.1"/>
    <property type="molecule type" value="Genomic_DNA"/>
</dbReference>
<evidence type="ECO:0000256" key="1">
    <source>
        <dbReference type="ARBA" id="ARBA00010945"/>
    </source>
</evidence>
<keyword evidence="11" id="KW-1185">Reference proteome</keyword>
<evidence type="ECO:0000256" key="3">
    <source>
        <dbReference type="ARBA" id="ARBA00012417"/>
    </source>
</evidence>
<dbReference type="InterPro" id="IPR043502">
    <property type="entry name" value="DNA/RNA_pol_sf"/>
</dbReference>
<dbReference type="Pfam" id="PF00817">
    <property type="entry name" value="IMS"/>
    <property type="match status" value="1"/>
</dbReference>
<evidence type="ECO:0000256" key="7">
    <source>
        <dbReference type="SAM" id="MobiDB-lite"/>
    </source>
</evidence>
<reference evidence="10 11" key="1">
    <citation type="submission" date="2016-11" db="EMBL/GenBank/DDBJ databases">
        <authorList>
            <person name="Varghese N."/>
            <person name="Submissions S."/>
        </authorList>
    </citation>
    <scope>NUCLEOTIDE SEQUENCE [LARGE SCALE GENOMIC DNA]</scope>
    <source>
        <strain evidence="10 11">DSM 29620</strain>
    </source>
</reference>
<dbReference type="InterPro" id="IPR050356">
    <property type="entry name" value="SulA_CellDiv_inhibitor"/>
</dbReference>
<evidence type="ECO:0000313" key="10">
    <source>
        <dbReference type="EMBL" id="SHJ86153.1"/>
    </source>
</evidence>
<keyword evidence="4" id="KW-0227">DNA damage</keyword>
<proteinExistence type="inferred from homology"/>
<gene>
    <name evidence="10" type="ORF">SAMN05444142_102144</name>
</gene>
<feature type="domain" description="UmuC" evidence="8">
    <location>
        <begin position="55"/>
        <end position="179"/>
    </location>
</feature>
<dbReference type="InterPro" id="IPR017961">
    <property type="entry name" value="DNA_pol_Y-fam_little_finger"/>
</dbReference>
<dbReference type="PANTHER" id="PTHR35369">
    <property type="entry name" value="BLR3025 PROTEIN-RELATED"/>
    <property type="match status" value="1"/>
</dbReference>
<evidence type="ECO:0000256" key="4">
    <source>
        <dbReference type="ARBA" id="ARBA00022763"/>
    </source>
</evidence>
<evidence type="ECO:0000256" key="2">
    <source>
        <dbReference type="ARBA" id="ARBA00011245"/>
    </source>
</evidence>
<organism evidence="10 11">
    <name type="scientific">Lutimaribacter pacificus</name>
    <dbReference type="NCBI Taxonomy" id="391948"/>
    <lineage>
        <taxon>Bacteria</taxon>
        <taxon>Pseudomonadati</taxon>
        <taxon>Pseudomonadota</taxon>
        <taxon>Alphaproteobacteria</taxon>
        <taxon>Rhodobacterales</taxon>
        <taxon>Roseobacteraceae</taxon>
        <taxon>Lutimaribacter</taxon>
    </lineage>
</organism>
<dbReference type="CDD" id="cd03468">
    <property type="entry name" value="PolY_like"/>
    <property type="match status" value="1"/>
</dbReference>
<dbReference type="AlphaFoldDB" id="A0A1H0G969"/>